<organism evidence="5 6">
    <name type="scientific">Cotesia congregata</name>
    <name type="common">Parasitoid wasp</name>
    <name type="synonym">Apanteles congregatus</name>
    <dbReference type="NCBI Taxonomy" id="51543"/>
    <lineage>
        <taxon>Eukaryota</taxon>
        <taxon>Metazoa</taxon>
        <taxon>Ecdysozoa</taxon>
        <taxon>Arthropoda</taxon>
        <taxon>Hexapoda</taxon>
        <taxon>Insecta</taxon>
        <taxon>Pterygota</taxon>
        <taxon>Neoptera</taxon>
        <taxon>Endopterygota</taxon>
        <taxon>Hymenoptera</taxon>
        <taxon>Apocrita</taxon>
        <taxon>Ichneumonoidea</taxon>
        <taxon>Braconidae</taxon>
        <taxon>Microgastrinae</taxon>
        <taxon>Cotesia</taxon>
    </lineage>
</organism>
<dbReference type="Pfam" id="PF15994">
    <property type="entry name" value="DUF4770"/>
    <property type="match status" value="1"/>
</dbReference>
<dbReference type="EMBL" id="CAJNRD030001117">
    <property type="protein sequence ID" value="CAG5077465.1"/>
    <property type="molecule type" value="Genomic_DNA"/>
</dbReference>
<evidence type="ECO:0000256" key="2">
    <source>
        <dbReference type="SAM" id="MobiDB-lite"/>
    </source>
</evidence>
<feature type="compositionally biased region" description="Polar residues" evidence="2">
    <location>
        <begin position="115"/>
        <end position="132"/>
    </location>
</feature>
<keyword evidence="6" id="KW-1185">Reference proteome</keyword>
<protein>
    <submittedName>
        <fullName evidence="5">Uncharacterized protein</fullName>
    </submittedName>
</protein>
<dbReference type="Proteomes" id="UP000786811">
    <property type="component" value="Unassembled WGS sequence"/>
</dbReference>
<feature type="domain" description="DUF4770" evidence="3">
    <location>
        <begin position="42"/>
        <end position="133"/>
    </location>
</feature>
<dbReference type="InterPro" id="IPR031936">
    <property type="entry name" value="DUF4771"/>
</dbReference>
<dbReference type="Pfam" id="PF15995">
    <property type="entry name" value="DUF4771"/>
    <property type="match status" value="1"/>
</dbReference>
<feature type="domain" description="DUF4771" evidence="4">
    <location>
        <begin position="791"/>
        <end position="938"/>
    </location>
</feature>
<keyword evidence="1" id="KW-0175">Coiled coil</keyword>
<dbReference type="PANTHER" id="PTHR41967:SF6">
    <property type="entry name" value="FI19406P1-RELATED"/>
    <property type="match status" value="1"/>
</dbReference>
<comment type="caution">
    <text evidence="5">The sequence shown here is derived from an EMBL/GenBank/DDBJ whole genome shotgun (WGS) entry which is preliminary data.</text>
</comment>
<dbReference type="OrthoDB" id="6613664at2759"/>
<proteinExistence type="predicted"/>
<dbReference type="PANTHER" id="PTHR41967">
    <property type="entry name" value="FI19406P1-RELATED"/>
    <property type="match status" value="1"/>
</dbReference>
<gene>
    <name evidence="5" type="ORF">HICCMSTLAB_LOCUS2467</name>
</gene>
<feature type="coiled-coil region" evidence="1">
    <location>
        <begin position="629"/>
        <end position="670"/>
    </location>
</feature>
<evidence type="ECO:0000313" key="6">
    <source>
        <dbReference type="Proteomes" id="UP000786811"/>
    </source>
</evidence>
<dbReference type="AlphaFoldDB" id="A0A8J2H5X8"/>
<sequence>MNRVRILAKAIKCDVDEKLTVRTRKVLTDIGIISTFVKISSNELKKIFKKSQMDPGRFLCEIYRSITGNYFEEERNKKFYDCNQRLVLTAIAFLYLPETIIELHRRLPITKRNDSSYSQKNFPPVKSQQKSAKSPYLKSLLEEYNLILQKNEQLKSQKIDKLIAKPRVILPPSDLVLKSEKLKRSSQKNLKKNNSQSSYKKLRLYSSKSIAKKNSSQLTARSNNNKKIEFNEYDPRIVKISKENEENNFEEKENIYFNTFGLKDNFFTLSENSFKINEINHLHRRKYLSKNWEESMRNVDEDFVILSKKANDILKNFYKTTRRIFNVDLCSNCCSQKSKIPTKKKTKNLLINSLILDGNYRRKFIGSVTLNSPLQSLPASKHSFSQEPTLSEDKLIKKNIICGSIIIDGKLVNQIGGICKDRLHILHKIPYSERIKNILPCNCYCTEENKEENETDNKIDKLKCQQCFDDINPSLKNFFLANEVKKNIEEQTFERIDHTTCIQRFYTDDKKNVEKKKETCMKCLNFPDKCKRNPLEEILKFVEEDQIKLYKNNIKFSIRGLKQIPDNETSCKPVISNIILCTPKIITPISSKSDLTLYSSLSKSNNVAEIKLNDVKNEGEKLSGKEKIAKIIKDNKNKVKEEMMELYKKLEELDNIKNKLNKNLEIIKSDPAIKDLDSSVIKKRSKKQIAGKNVKMKKKDIKLKEIDNKANSEKFDEENLEIIETDSKNVIKKQNADVKNKIKMEKKLMSEETGDTDAYSEASEEDKENSDFDKNIINEVKKDGDLSKHNNNLITLMKIALKEMANENFLLAKLPDCDKLPQLRMWIKCRKGFVSPHLEKDELRDKIQNIGNEQFDETSKIVAPQIKLDKYLETLNYNDINKLENLVEMKKKLFYSKVRKSRVNVSRSAWNQLQFDNCTSDLLFKRSYFIYQPAKEADGFILKPYGLQSSKKKKKNKKSN</sequence>
<accession>A0A8J2H5X8</accession>
<reference evidence="5" key="1">
    <citation type="submission" date="2021-04" db="EMBL/GenBank/DDBJ databases">
        <authorList>
            <person name="Chebbi M.A.C M."/>
        </authorList>
    </citation>
    <scope>NUCLEOTIDE SEQUENCE</scope>
</reference>
<feature type="region of interest" description="Disordered" evidence="2">
    <location>
        <begin position="114"/>
        <end position="133"/>
    </location>
</feature>
<dbReference type="InterPro" id="IPR031935">
    <property type="entry name" value="DUF4770"/>
</dbReference>
<evidence type="ECO:0000313" key="5">
    <source>
        <dbReference type="EMBL" id="CAG5077465.1"/>
    </source>
</evidence>
<evidence type="ECO:0000256" key="1">
    <source>
        <dbReference type="SAM" id="Coils"/>
    </source>
</evidence>
<feature type="region of interest" description="Disordered" evidence="2">
    <location>
        <begin position="749"/>
        <end position="770"/>
    </location>
</feature>
<evidence type="ECO:0000259" key="3">
    <source>
        <dbReference type="Pfam" id="PF15994"/>
    </source>
</evidence>
<name>A0A8J2H5X8_COTCN</name>
<evidence type="ECO:0000259" key="4">
    <source>
        <dbReference type="Pfam" id="PF15995"/>
    </source>
</evidence>